<comment type="caution">
    <text evidence="1">The sequence shown here is derived from an EMBL/GenBank/DDBJ whole genome shotgun (WGS) entry which is preliminary data.</text>
</comment>
<dbReference type="RefSeq" id="WP_303680234.1">
    <property type="nucleotide sequence ID" value="NZ_MNTG01000040.1"/>
</dbReference>
<evidence type="ECO:0000313" key="1">
    <source>
        <dbReference type="EMBL" id="OLA36762.1"/>
    </source>
</evidence>
<sequence length="60" mass="7073">MVCEEERIEFQAVAIFSFAYSKTEMAAVFLYTNEGNVFGAYHVPPWTFYFRFPLLFFADL</sequence>
<name>A0A1Q6R316_9FIRM</name>
<dbReference type="EMBL" id="MNTG01000040">
    <property type="protein sequence ID" value="OLA36762.1"/>
    <property type="molecule type" value="Genomic_DNA"/>
</dbReference>
<gene>
    <name evidence="1" type="ORF">BHW43_08600</name>
</gene>
<organism evidence="1 2">
    <name type="scientific">Phascolarctobacterium succinatutens</name>
    <dbReference type="NCBI Taxonomy" id="626940"/>
    <lineage>
        <taxon>Bacteria</taxon>
        <taxon>Bacillati</taxon>
        <taxon>Bacillota</taxon>
        <taxon>Negativicutes</taxon>
        <taxon>Acidaminococcales</taxon>
        <taxon>Acidaminococcaceae</taxon>
        <taxon>Phascolarctobacterium</taxon>
    </lineage>
</organism>
<accession>A0A1Q6R316</accession>
<evidence type="ECO:0000313" key="2">
    <source>
        <dbReference type="Proteomes" id="UP000186777"/>
    </source>
</evidence>
<reference evidence="1 2" key="1">
    <citation type="journal article" date="2016" name="Nat. Biotechnol.">
        <title>Measurement of bacterial replication rates in microbial communities.</title>
        <authorList>
            <person name="Brown C.T."/>
            <person name="Olm M.R."/>
            <person name="Thomas B.C."/>
            <person name="Banfield J.F."/>
        </authorList>
    </citation>
    <scope>NUCLEOTIDE SEQUENCE [LARGE SCALE GENOMIC DNA]</scope>
    <source>
        <strain evidence="1">46_33</strain>
    </source>
</reference>
<protein>
    <submittedName>
        <fullName evidence="1">Uncharacterized protein</fullName>
    </submittedName>
</protein>
<proteinExistence type="predicted"/>
<dbReference type="STRING" id="626940.BHW43_08600"/>
<dbReference type="AlphaFoldDB" id="A0A1Q6R316"/>
<dbReference type="Proteomes" id="UP000186777">
    <property type="component" value="Unassembled WGS sequence"/>
</dbReference>